<dbReference type="InterPro" id="IPR011043">
    <property type="entry name" value="Gal_Oxase/kelch_b-propeller"/>
</dbReference>
<dbReference type="InterPro" id="IPR015915">
    <property type="entry name" value="Kelch-typ_b-propeller"/>
</dbReference>
<organism evidence="2 3">
    <name type="scientific">Mucilaginibacter robiniae</name>
    <dbReference type="NCBI Taxonomy" id="2728022"/>
    <lineage>
        <taxon>Bacteria</taxon>
        <taxon>Pseudomonadati</taxon>
        <taxon>Bacteroidota</taxon>
        <taxon>Sphingobacteriia</taxon>
        <taxon>Sphingobacteriales</taxon>
        <taxon>Sphingobacteriaceae</taxon>
        <taxon>Mucilaginibacter</taxon>
    </lineage>
</organism>
<dbReference type="PANTHER" id="PTHR45632">
    <property type="entry name" value="LD33804P"/>
    <property type="match status" value="1"/>
</dbReference>
<dbReference type="RefSeq" id="WP_169608758.1">
    <property type="nucleotide sequence ID" value="NZ_CP051682.1"/>
</dbReference>
<dbReference type="SMART" id="SM00612">
    <property type="entry name" value="Kelch"/>
    <property type="match status" value="4"/>
</dbReference>
<dbReference type="SUPFAM" id="SSF50965">
    <property type="entry name" value="Galactose oxidase, central domain"/>
    <property type="match status" value="1"/>
</dbReference>
<feature type="chain" id="PRO_5029515936" description="Galactose oxidase" evidence="1">
    <location>
        <begin position="24"/>
        <end position="327"/>
    </location>
</feature>
<dbReference type="EMBL" id="CP051682">
    <property type="protein sequence ID" value="QJD96974.1"/>
    <property type="molecule type" value="Genomic_DNA"/>
</dbReference>
<keyword evidence="3" id="KW-1185">Reference proteome</keyword>
<dbReference type="PANTHER" id="PTHR45632:SF24">
    <property type="entry name" value="GALACTOSE OXIDASE"/>
    <property type="match status" value="1"/>
</dbReference>
<proteinExistence type="predicted"/>
<feature type="signal peptide" evidence="1">
    <location>
        <begin position="1"/>
        <end position="23"/>
    </location>
</feature>
<dbReference type="AlphaFoldDB" id="A0A7L5E5D9"/>
<dbReference type="InterPro" id="IPR006652">
    <property type="entry name" value="Kelch_1"/>
</dbReference>
<evidence type="ECO:0000256" key="1">
    <source>
        <dbReference type="SAM" id="SignalP"/>
    </source>
</evidence>
<gene>
    <name evidence="2" type="ORF">HH214_14405</name>
</gene>
<dbReference type="Proteomes" id="UP000503278">
    <property type="component" value="Chromosome"/>
</dbReference>
<name>A0A7L5E5D9_9SPHI</name>
<dbReference type="Gene3D" id="2.120.10.80">
    <property type="entry name" value="Kelch-type beta propeller"/>
    <property type="match status" value="2"/>
</dbReference>
<dbReference type="Pfam" id="PF24681">
    <property type="entry name" value="Kelch_KLHDC2_KLHL20_DRC7"/>
    <property type="match status" value="1"/>
</dbReference>
<protein>
    <recommendedName>
        <fullName evidence="4">Galactose oxidase</fullName>
    </recommendedName>
</protein>
<evidence type="ECO:0000313" key="2">
    <source>
        <dbReference type="EMBL" id="QJD96974.1"/>
    </source>
</evidence>
<sequence>MKIKVQLMFGLAVAMLLQNKLYAQTNAPQPANLLNFVDYAPLPQRVNYSAYANDGQHLYSLNGQFYNKRISSEAYRYNPDANRWDKLTDKLIPKIKSSAVYIPSVHKIYIMGGLKAGGTGLFYDVETLDTQTGEVNELHVSNPLPELNGGLAVWNDKIYVFGGSERNYGTSKLYEFDIHMQKFTRLKDMPHTGEISGTIVNGKLYTFGGFEPFRYYLYKDVNAYNIQSNTWQQVGKLPENVSATSLAQLGKYIFVNGNYSNPGFSGYYDVETNQFTKINSNLIGRRFASSGVIGNKLYIYGGNVTPIDAGQVSLQGADIQPVVSAKK</sequence>
<evidence type="ECO:0000313" key="3">
    <source>
        <dbReference type="Proteomes" id="UP000503278"/>
    </source>
</evidence>
<evidence type="ECO:0008006" key="4">
    <source>
        <dbReference type="Google" id="ProtNLM"/>
    </source>
</evidence>
<reference evidence="2 3" key="1">
    <citation type="submission" date="2020-04" db="EMBL/GenBank/DDBJ databases">
        <title>Genome sequencing of novel species.</title>
        <authorList>
            <person name="Heo J."/>
            <person name="Kim S.-J."/>
            <person name="Kim J.-S."/>
            <person name="Hong S.-B."/>
            <person name="Kwon S.-W."/>
        </authorList>
    </citation>
    <scope>NUCLEOTIDE SEQUENCE [LARGE SCALE GENOMIC DNA]</scope>
    <source>
        <strain evidence="2 3">F39-2</strain>
    </source>
</reference>
<accession>A0A7L5E5D9</accession>
<dbReference type="KEGG" id="mrob:HH214_14405"/>
<keyword evidence="1" id="KW-0732">Signal</keyword>